<evidence type="ECO:0000256" key="1">
    <source>
        <dbReference type="SAM" id="MobiDB-lite"/>
    </source>
</evidence>
<protein>
    <submittedName>
        <fullName evidence="3">CotH kinase family protein</fullName>
    </submittedName>
</protein>
<dbReference type="GO" id="GO:0016301">
    <property type="term" value="F:kinase activity"/>
    <property type="evidence" value="ECO:0007669"/>
    <property type="project" value="UniProtKB-KW"/>
</dbReference>
<dbReference type="InterPro" id="IPR014867">
    <property type="entry name" value="Spore_coat_CotH_CotH2/3/7"/>
</dbReference>
<dbReference type="RefSeq" id="WP_256310905.1">
    <property type="nucleotide sequence ID" value="NZ_JANGAC010000004.1"/>
</dbReference>
<keyword evidence="2" id="KW-0472">Membrane</keyword>
<sequence>MIKERFATIISLASIFLVALTLVVFVGFIQKDNNLVNTSIKQPDYVYKIFNKDMVSEINIIIDENSWNDLLENAIKEEYYNCDIIINGETFRNVGIRAKGNSSLSMVPNDSTTDRYSFKIKFSEYIKGQSYYGLDKLAFNNNISDATNMKEYLSYEMFEEMGIATPGFAYTSIKVNGEMWGLYLAVEVMEESFIERYFGSIDGNLYKPEGMEMGARGMNMGNPNIKNDDNAMRVDPKNIRIENEESVNPRNFWGPGKGSSGTNLVYTGDDISNYSGIFDNTIFKTTDKKDYNTAIEMMKNLSTGTNLDEFLDVDEILRYFAVNTFLVNLDSYAGSLKHNYYLYERDGKFQILPWDFNLSFAGHEVNNASSAINFPIDNPVSDTMENSPLISKLLEKEEYKKIYHQYLEDLVINYIKSGKYKASISKVNELIKEYVRNDPTAFFTYEQYENSLPILLQFGKDRAESIIAQLNGEQPTTTYGNINTNIDLAALGSMGRGFGNNIPDMNREGMVSLGNFGNNDNRNTIVKAMEIIRDSSSEELTNEQKTKLKELGLNDNQIEEMINIRSRMPVDREGRPQENNNFRPNDERNFPPQQGDMIHDNRIQQNSIDIERLVIPITSILALLLALIPISKLKRRKYITCSPTSLK</sequence>
<keyword evidence="3" id="KW-0418">Kinase</keyword>
<feature type="transmembrane region" description="Helical" evidence="2">
    <location>
        <begin position="613"/>
        <end position="630"/>
    </location>
</feature>
<gene>
    <name evidence="3" type="ORF">NE686_06610</name>
</gene>
<evidence type="ECO:0000256" key="2">
    <source>
        <dbReference type="SAM" id="Phobius"/>
    </source>
</evidence>
<dbReference type="PANTHER" id="PTHR40050">
    <property type="entry name" value="INNER SPORE COAT PROTEIN H"/>
    <property type="match status" value="1"/>
</dbReference>
<dbReference type="EMBL" id="JANGAC010000004">
    <property type="protein sequence ID" value="MCQ4922747.1"/>
    <property type="molecule type" value="Genomic_DNA"/>
</dbReference>
<feature type="transmembrane region" description="Helical" evidence="2">
    <location>
        <begin position="7"/>
        <end position="29"/>
    </location>
</feature>
<keyword evidence="2" id="KW-1133">Transmembrane helix</keyword>
<reference evidence="3 4" key="1">
    <citation type="submission" date="2022-06" db="EMBL/GenBank/DDBJ databases">
        <title>Isolation of gut microbiota from human fecal samples.</title>
        <authorList>
            <person name="Pamer E.G."/>
            <person name="Barat B."/>
            <person name="Waligurski E."/>
            <person name="Medina S."/>
            <person name="Paddock L."/>
            <person name="Mostad J."/>
        </authorList>
    </citation>
    <scope>NUCLEOTIDE SEQUENCE [LARGE SCALE GENOMIC DNA]</scope>
    <source>
        <strain evidence="3 4">DFI.7.95</strain>
    </source>
</reference>
<keyword evidence="3" id="KW-0808">Transferase</keyword>
<comment type="caution">
    <text evidence="3">The sequence shown here is derived from an EMBL/GenBank/DDBJ whole genome shotgun (WGS) entry which is preliminary data.</text>
</comment>
<dbReference type="Proteomes" id="UP001524478">
    <property type="component" value="Unassembled WGS sequence"/>
</dbReference>
<organism evidence="3 4">
    <name type="scientific">Tissierella carlieri</name>
    <dbReference type="NCBI Taxonomy" id="689904"/>
    <lineage>
        <taxon>Bacteria</taxon>
        <taxon>Bacillati</taxon>
        <taxon>Bacillota</taxon>
        <taxon>Tissierellia</taxon>
        <taxon>Tissierellales</taxon>
        <taxon>Tissierellaceae</taxon>
        <taxon>Tissierella</taxon>
    </lineage>
</organism>
<proteinExistence type="predicted"/>
<feature type="region of interest" description="Disordered" evidence="1">
    <location>
        <begin position="570"/>
        <end position="598"/>
    </location>
</feature>
<dbReference type="PANTHER" id="PTHR40050:SF1">
    <property type="entry name" value="INNER SPORE COAT PROTEIN H"/>
    <property type="match status" value="1"/>
</dbReference>
<keyword evidence="4" id="KW-1185">Reference proteome</keyword>
<evidence type="ECO:0000313" key="4">
    <source>
        <dbReference type="Proteomes" id="UP001524478"/>
    </source>
</evidence>
<dbReference type="Pfam" id="PF08757">
    <property type="entry name" value="CotH"/>
    <property type="match status" value="1"/>
</dbReference>
<name>A0ABT1S8S7_9FIRM</name>
<accession>A0ABT1S8S7</accession>
<evidence type="ECO:0000313" key="3">
    <source>
        <dbReference type="EMBL" id="MCQ4922747.1"/>
    </source>
</evidence>
<keyword evidence="2" id="KW-0812">Transmembrane</keyword>